<sequence length="154" mass="17092">MENERLITCKDALKSSSPSSFLPSFLNDASQLNSISLSLSFLLTAHLLHPTRSPIFTNLRFSSIFSPIHHRPPLSPLGSRLPPPRSCLLSIALFVSHWLRRRALGSQAAMGVRVPNHLASTGLQLLDWSQECLMFCQRTCYCAAKLVGYTELAI</sequence>
<dbReference type="Proteomes" id="UP000712281">
    <property type="component" value="Unassembled WGS sequence"/>
</dbReference>
<name>A0A8S9LJN0_BRACR</name>
<evidence type="ECO:0000313" key="1">
    <source>
        <dbReference type="EMBL" id="KAF2606197.1"/>
    </source>
</evidence>
<proteinExistence type="predicted"/>
<accession>A0A8S9LJN0</accession>
<protein>
    <submittedName>
        <fullName evidence="1">Uncharacterized protein</fullName>
    </submittedName>
</protein>
<reference evidence="1" key="1">
    <citation type="submission" date="2019-12" db="EMBL/GenBank/DDBJ databases">
        <title>Genome sequencing and annotation of Brassica cretica.</title>
        <authorList>
            <person name="Studholme D.J."/>
            <person name="Sarris P.F."/>
        </authorList>
    </citation>
    <scope>NUCLEOTIDE SEQUENCE</scope>
    <source>
        <strain evidence="1">PFS-001/15</strain>
        <tissue evidence="1">Leaf</tissue>
    </source>
</reference>
<dbReference type="AlphaFoldDB" id="A0A8S9LJN0"/>
<dbReference type="EMBL" id="QGKW02000276">
    <property type="protein sequence ID" value="KAF2606197.1"/>
    <property type="molecule type" value="Genomic_DNA"/>
</dbReference>
<evidence type="ECO:0000313" key="2">
    <source>
        <dbReference type="Proteomes" id="UP000712281"/>
    </source>
</evidence>
<gene>
    <name evidence="1" type="ORF">F2Q68_00043426</name>
</gene>
<comment type="caution">
    <text evidence="1">The sequence shown here is derived from an EMBL/GenBank/DDBJ whole genome shotgun (WGS) entry which is preliminary data.</text>
</comment>
<organism evidence="1 2">
    <name type="scientific">Brassica cretica</name>
    <name type="common">Mustard</name>
    <dbReference type="NCBI Taxonomy" id="69181"/>
    <lineage>
        <taxon>Eukaryota</taxon>
        <taxon>Viridiplantae</taxon>
        <taxon>Streptophyta</taxon>
        <taxon>Embryophyta</taxon>
        <taxon>Tracheophyta</taxon>
        <taxon>Spermatophyta</taxon>
        <taxon>Magnoliopsida</taxon>
        <taxon>eudicotyledons</taxon>
        <taxon>Gunneridae</taxon>
        <taxon>Pentapetalae</taxon>
        <taxon>rosids</taxon>
        <taxon>malvids</taxon>
        <taxon>Brassicales</taxon>
        <taxon>Brassicaceae</taxon>
        <taxon>Brassiceae</taxon>
        <taxon>Brassica</taxon>
    </lineage>
</organism>